<comment type="caution">
    <text evidence="1">The sequence shown here is derived from an EMBL/GenBank/DDBJ whole genome shotgun (WGS) entry which is preliminary data.</text>
</comment>
<reference evidence="2" key="1">
    <citation type="journal article" date="2022" name="Mol. Ecol. Resour.">
        <title>The genomes of chicory, endive, great burdock and yacon provide insights into Asteraceae palaeo-polyploidization history and plant inulin production.</title>
        <authorList>
            <person name="Fan W."/>
            <person name="Wang S."/>
            <person name="Wang H."/>
            <person name="Wang A."/>
            <person name="Jiang F."/>
            <person name="Liu H."/>
            <person name="Zhao H."/>
            <person name="Xu D."/>
            <person name="Zhang Y."/>
        </authorList>
    </citation>
    <scope>NUCLEOTIDE SEQUENCE [LARGE SCALE GENOMIC DNA]</scope>
    <source>
        <strain evidence="2">cv. Niubang</strain>
    </source>
</reference>
<gene>
    <name evidence="1" type="ORF">L6452_24298</name>
</gene>
<dbReference type="EMBL" id="CM042054">
    <property type="protein sequence ID" value="KAI3706505.1"/>
    <property type="molecule type" value="Genomic_DNA"/>
</dbReference>
<proteinExistence type="predicted"/>
<organism evidence="1 2">
    <name type="scientific">Arctium lappa</name>
    <name type="common">Greater burdock</name>
    <name type="synonym">Lappa major</name>
    <dbReference type="NCBI Taxonomy" id="4217"/>
    <lineage>
        <taxon>Eukaryota</taxon>
        <taxon>Viridiplantae</taxon>
        <taxon>Streptophyta</taxon>
        <taxon>Embryophyta</taxon>
        <taxon>Tracheophyta</taxon>
        <taxon>Spermatophyta</taxon>
        <taxon>Magnoliopsida</taxon>
        <taxon>eudicotyledons</taxon>
        <taxon>Gunneridae</taxon>
        <taxon>Pentapetalae</taxon>
        <taxon>asterids</taxon>
        <taxon>campanulids</taxon>
        <taxon>Asterales</taxon>
        <taxon>Asteraceae</taxon>
        <taxon>Carduoideae</taxon>
        <taxon>Cardueae</taxon>
        <taxon>Arctiinae</taxon>
        <taxon>Arctium</taxon>
    </lineage>
</organism>
<reference evidence="1 2" key="2">
    <citation type="journal article" date="2022" name="Mol. Ecol. Resour.">
        <title>The genomes of chicory, endive, great burdock and yacon provide insights into Asteraceae paleo-polyploidization history and plant inulin production.</title>
        <authorList>
            <person name="Fan W."/>
            <person name="Wang S."/>
            <person name="Wang H."/>
            <person name="Wang A."/>
            <person name="Jiang F."/>
            <person name="Liu H."/>
            <person name="Zhao H."/>
            <person name="Xu D."/>
            <person name="Zhang Y."/>
        </authorList>
    </citation>
    <scope>NUCLEOTIDE SEQUENCE [LARGE SCALE GENOMIC DNA]</scope>
    <source>
        <strain evidence="2">cv. Niubang</strain>
    </source>
</reference>
<keyword evidence="2" id="KW-1185">Reference proteome</keyword>
<protein>
    <submittedName>
        <fullName evidence="1">Uncharacterized protein</fullName>
    </submittedName>
</protein>
<sequence length="553" mass="63586">MWNYRRKFARSFLLLSHRNNFSSRTYHAGICSTQIHHQHLNPPKPLSSYSIKPYGFPLFFSSSTSTRVGNSDCDEHNRDQLENYDEHNEDQLENYGEKLVLSKDSVKQSELGRDVGLIMDIIKKPGQSCVAIKNNLEKCGVTASPELVTEVLSQVQNNWEVAFTFFLWAGKQPDYAHSLRQYHSMIAILGKMRRFDIAWTLVDEMKRGGKNGGQSMVSPQTLLIMIRRYSAVHDVSKAIDTFYAYKRFDFEVGIDAFQDLLSALCRYKNVKEAEDLVLGNKDVYPLTTKSFNIVLNGWCNIIGSPREGKRIWWEMCNRGIPRDVVSYSTIITCYSKSSETKEVIKIFDELRATSVNRDRKVYNGVIHALAKAGLVEKARDMMKSMEQKGISPNAITYNSLIMPLCKARQIMEAREVFDEMLQRGLLPTVRTYHAFFRASRTGEEAFSLLRKMNTMGCFPNHDTYIMLIRKFCRWGELENVSKLWNEMIGIGLDPDRSSYVALIHGLFLNGMLDQAYKYHLEMKAKDLLPEPEIEERLQAWMAGKQRAKPSISD</sequence>
<evidence type="ECO:0000313" key="1">
    <source>
        <dbReference type="EMBL" id="KAI3706505.1"/>
    </source>
</evidence>
<accession>A0ACB9A987</accession>
<name>A0ACB9A987_ARCLA</name>
<dbReference type="Proteomes" id="UP001055879">
    <property type="component" value="Linkage Group LG08"/>
</dbReference>
<evidence type="ECO:0000313" key="2">
    <source>
        <dbReference type="Proteomes" id="UP001055879"/>
    </source>
</evidence>